<sequence length="73" mass="7309">MTDVFPGDQETFIFFPLGEAHLKDDRFVDAGLTSPVVLCAARLGCGVAAIAAGEAATAPSAAPAATAAVMSDL</sequence>
<protein>
    <submittedName>
        <fullName evidence="1">Uncharacterized protein</fullName>
    </submittedName>
</protein>
<dbReference type="Proteomes" id="UP001165074">
    <property type="component" value="Unassembled WGS sequence"/>
</dbReference>
<comment type="caution">
    <text evidence="1">The sequence shown here is derived from an EMBL/GenBank/DDBJ whole genome shotgun (WGS) entry which is preliminary data.</text>
</comment>
<dbReference type="EMBL" id="BSTK01000010">
    <property type="protein sequence ID" value="GLY88437.1"/>
    <property type="molecule type" value="Genomic_DNA"/>
</dbReference>
<gene>
    <name evidence="1" type="ORF">Airi02_063660</name>
</gene>
<name>A0A9W6SA15_9ACTN</name>
<proteinExistence type="predicted"/>
<accession>A0A9W6SA15</accession>
<organism evidence="1 2">
    <name type="scientific">Actinoallomurus iriomotensis</name>
    <dbReference type="NCBI Taxonomy" id="478107"/>
    <lineage>
        <taxon>Bacteria</taxon>
        <taxon>Bacillati</taxon>
        <taxon>Actinomycetota</taxon>
        <taxon>Actinomycetes</taxon>
        <taxon>Streptosporangiales</taxon>
        <taxon>Thermomonosporaceae</taxon>
        <taxon>Actinoallomurus</taxon>
    </lineage>
</organism>
<keyword evidence="2" id="KW-1185">Reference proteome</keyword>
<dbReference type="AlphaFoldDB" id="A0A9W6SA15"/>
<evidence type="ECO:0000313" key="1">
    <source>
        <dbReference type="EMBL" id="GLY88437.1"/>
    </source>
</evidence>
<evidence type="ECO:0000313" key="2">
    <source>
        <dbReference type="Proteomes" id="UP001165074"/>
    </source>
</evidence>
<reference evidence="1" key="1">
    <citation type="submission" date="2023-03" db="EMBL/GenBank/DDBJ databases">
        <title>Actinoallomurus iriomotensis NBRC 103684.</title>
        <authorList>
            <person name="Ichikawa N."/>
            <person name="Sato H."/>
            <person name="Tonouchi N."/>
        </authorList>
    </citation>
    <scope>NUCLEOTIDE SEQUENCE</scope>
    <source>
        <strain evidence="1">NBRC 103684</strain>
    </source>
</reference>